<dbReference type="SUPFAM" id="SSF63825">
    <property type="entry name" value="YWTD domain"/>
    <property type="match status" value="1"/>
</dbReference>
<evidence type="ECO:0000313" key="2">
    <source>
        <dbReference type="Proteomes" id="UP001165289"/>
    </source>
</evidence>
<gene>
    <name evidence="1" type="ORF">LOD99_15294</name>
</gene>
<proteinExistence type="predicted"/>
<dbReference type="InterPro" id="IPR011042">
    <property type="entry name" value="6-blade_b-propeller_TolB-like"/>
</dbReference>
<sequence>MIATTGHKYRDYNISTTQVIPIEPANKLSLLDPRCIAIDNLAKELYIGETHEGFGSVMTILIHEQIATCVHVISSGLVRPSGIAFTDLNIFVSDSFTNSIICYSKAGELIYEVGSASDVEFCWPTSIQYYLEVVYVCDWGNGRIVAFDTALTNLFEFKEMSICPIDLAIHSNCVFVVTQKPLLMGVFTLEGNFITIISLNLPKFTRIKQFTIDPAGNFIFTSPIHRFLYFLNLERGEIVEINLFDIFSFTPSAIAVYKKDKIISLSNSGVQLFNIF</sequence>
<evidence type="ECO:0000313" key="1">
    <source>
        <dbReference type="EMBL" id="KAI6658494.1"/>
    </source>
</evidence>
<dbReference type="AlphaFoldDB" id="A0AAV7KD22"/>
<dbReference type="EMBL" id="JAKMXF010000088">
    <property type="protein sequence ID" value="KAI6658494.1"/>
    <property type="molecule type" value="Genomic_DNA"/>
</dbReference>
<dbReference type="Proteomes" id="UP001165289">
    <property type="component" value="Unassembled WGS sequence"/>
</dbReference>
<protein>
    <submittedName>
        <fullName evidence="1">Uncharacterized protein</fullName>
    </submittedName>
</protein>
<comment type="caution">
    <text evidence="1">The sequence shown here is derived from an EMBL/GenBank/DDBJ whole genome shotgun (WGS) entry which is preliminary data.</text>
</comment>
<dbReference type="Gene3D" id="2.120.10.30">
    <property type="entry name" value="TolB, C-terminal domain"/>
    <property type="match status" value="1"/>
</dbReference>
<name>A0AAV7KD22_9METZ</name>
<organism evidence="1 2">
    <name type="scientific">Oopsacas minuta</name>
    <dbReference type="NCBI Taxonomy" id="111878"/>
    <lineage>
        <taxon>Eukaryota</taxon>
        <taxon>Metazoa</taxon>
        <taxon>Porifera</taxon>
        <taxon>Hexactinellida</taxon>
        <taxon>Hexasterophora</taxon>
        <taxon>Lyssacinosida</taxon>
        <taxon>Leucopsacidae</taxon>
        <taxon>Oopsacas</taxon>
    </lineage>
</organism>
<reference evidence="1 2" key="1">
    <citation type="journal article" date="2023" name="BMC Biol.">
        <title>The compact genome of the sponge Oopsacas minuta (Hexactinellida) is lacking key metazoan core genes.</title>
        <authorList>
            <person name="Santini S."/>
            <person name="Schenkelaars Q."/>
            <person name="Jourda C."/>
            <person name="Duchesne M."/>
            <person name="Belahbib H."/>
            <person name="Rocher C."/>
            <person name="Selva M."/>
            <person name="Riesgo A."/>
            <person name="Vervoort M."/>
            <person name="Leys S.P."/>
            <person name="Kodjabachian L."/>
            <person name="Le Bivic A."/>
            <person name="Borchiellini C."/>
            <person name="Claverie J.M."/>
            <person name="Renard E."/>
        </authorList>
    </citation>
    <scope>NUCLEOTIDE SEQUENCE [LARGE SCALE GENOMIC DNA]</scope>
    <source>
        <strain evidence="1">SPO-2</strain>
    </source>
</reference>
<keyword evidence="2" id="KW-1185">Reference proteome</keyword>
<accession>A0AAV7KD22</accession>